<dbReference type="OrthoDB" id="538223at2759"/>
<comment type="similarity">
    <text evidence="3">Belongs to the WD repeat MDV1/CAF4 family.</text>
</comment>
<dbReference type="GO" id="GO:1990234">
    <property type="term" value="C:transferase complex"/>
    <property type="evidence" value="ECO:0007669"/>
    <property type="project" value="UniProtKB-ARBA"/>
</dbReference>
<feature type="repeat" description="WD" evidence="6">
    <location>
        <begin position="736"/>
        <end position="777"/>
    </location>
</feature>
<evidence type="ECO:0000256" key="4">
    <source>
        <dbReference type="ARBA" id="ARBA00039789"/>
    </source>
</evidence>
<dbReference type="InterPro" id="IPR031348">
    <property type="entry name" value="PigL_N"/>
</dbReference>
<dbReference type="InterPro" id="IPR020472">
    <property type="entry name" value="WD40_PAC1"/>
</dbReference>
<dbReference type="EMBL" id="MU004231">
    <property type="protein sequence ID" value="KAF2673191.1"/>
    <property type="molecule type" value="Genomic_DNA"/>
</dbReference>
<accession>A0A6A6UNZ5</accession>
<evidence type="ECO:0000313" key="10">
    <source>
        <dbReference type="Proteomes" id="UP000799302"/>
    </source>
</evidence>
<reference evidence="9" key="1">
    <citation type="journal article" date="2020" name="Stud. Mycol.">
        <title>101 Dothideomycetes genomes: a test case for predicting lifestyles and emergence of pathogens.</title>
        <authorList>
            <person name="Haridas S."/>
            <person name="Albert R."/>
            <person name="Binder M."/>
            <person name="Bloem J."/>
            <person name="Labutti K."/>
            <person name="Salamov A."/>
            <person name="Andreopoulos B."/>
            <person name="Baker S."/>
            <person name="Barry K."/>
            <person name="Bills G."/>
            <person name="Bluhm B."/>
            <person name="Cannon C."/>
            <person name="Castanera R."/>
            <person name="Culley D."/>
            <person name="Daum C."/>
            <person name="Ezra D."/>
            <person name="Gonzalez J."/>
            <person name="Henrissat B."/>
            <person name="Kuo A."/>
            <person name="Liang C."/>
            <person name="Lipzen A."/>
            <person name="Lutzoni F."/>
            <person name="Magnuson J."/>
            <person name="Mondo S."/>
            <person name="Nolan M."/>
            <person name="Ohm R."/>
            <person name="Pangilinan J."/>
            <person name="Park H.-J."/>
            <person name="Ramirez L."/>
            <person name="Alfaro M."/>
            <person name="Sun H."/>
            <person name="Tritt A."/>
            <person name="Yoshinaga Y."/>
            <person name="Zwiers L.-H."/>
            <person name="Turgeon B."/>
            <person name="Goodwin S."/>
            <person name="Spatafora J."/>
            <person name="Crous P."/>
            <person name="Grigoriev I."/>
        </authorList>
    </citation>
    <scope>NUCLEOTIDE SEQUENCE</scope>
    <source>
        <strain evidence="9">CBS 115976</strain>
    </source>
</reference>
<feature type="domain" description="Azaphilone pigments biosynthesis cluster protein L N-terminal" evidence="8">
    <location>
        <begin position="1"/>
        <end position="214"/>
    </location>
</feature>
<dbReference type="InterPro" id="IPR036322">
    <property type="entry name" value="WD40_repeat_dom_sf"/>
</dbReference>
<feature type="repeat" description="WD" evidence="6">
    <location>
        <begin position="694"/>
        <end position="735"/>
    </location>
</feature>
<protein>
    <recommendedName>
        <fullName evidence="4">Mitochondrial division protein 1</fullName>
    </recommendedName>
</protein>
<feature type="repeat" description="WD" evidence="6">
    <location>
        <begin position="610"/>
        <end position="651"/>
    </location>
</feature>
<evidence type="ECO:0000259" key="8">
    <source>
        <dbReference type="Pfam" id="PF17111"/>
    </source>
</evidence>
<feature type="region of interest" description="Disordered" evidence="7">
    <location>
        <begin position="275"/>
        <end position="304"/>
    </location>
</feature>
<evidence type="ECO:0000256" key="6">
    <source>
        <dbReference type="PROSITE-ProRule" id="PRU00221"/>
    </source>
</evidence>
<keyword evidence="1 6" id="KW-0853">WD repeat</keyword>
<dbReference type="Pfam" id="PF00400">
    <property type="entry name" value="WD40"/>
    <property type="match status" value="7"/>
</dbReference>
<dbReference type="PROSITE" id="PS00678">
    <property type="entry name" value="WD_REPEATS_1"/>
    <property type="match status" value="3"/>
</dbReference>
<evidence type="ECO:0000256" key="2">
    <source>
        <dbReference type="ARBA" id="ARBA00022737"/>
    </source>
</evidence>
<dbReference type="PANTHER" id="PTHR22847">
    <property type="entry name" value="WD40 REPEAT PROTEIN"/>
    <property type="match status" value="1"/>
</dbReference>
<feature type="repeat" description="WD" evidence="6">
    <location>
        <begin position="652"/>
        <end position="693"/>
    </location>
</feature>
<dbReference type="Pfam" id="PF17111">
    <property type="entry name" value="PigL_N"/>
    <property type="match status" value="1"/>
</dbReference>
<dbReference type="Gene3D" id="1.25.40.10">
    <property type="entry name" value="Tetratricopeptide repeat domain"/>
    <property type="match status" value="1"/>
</dbReference>
<evidence type="ECO:0000256" key="1">
    <source>
        <dbReference type="ARBA" id="ARBA00022574"/>
    </source>
</evidence>
<feature type="repeat" description="WD" evidence="6">
    <location>
        <begin position="778"/>
        <end position="809"/>
    </location>
</feature>
<dbReference type="SUPFAM" id="SSF50978">
    <property type="entry name" value="WD40 repeat-like"/>
    <property type="match status" value="1"/>
</dbReference>
<keyword evidence="10" id="KW-1185">Reference proteome</keyword>
<organism evidence="9 10">
    <name type="scientific">Microthyrium microscopicum</name>
    <dbReference type="NCBI Taxonomy" id="703497"/>
    <lineage>
        <taxon>Eukaryota</taxon>
        <taxon>Fungi</taxon>
        <taxon>Dikarya</taxon>
        <taxon>Ascomycota</taxon>
        <taxon>Pezizomycotina</taxon>
        <taxon>Dothideomycetes</taxon>
        <taxon>Dothideomycetes incertae sedis</taxon>
        <taxon>Microthyriales</taxon>
        <taxon>Microthyriaceae</taxon>
        <taxon>Microthyrium</taxon>
    </lineage>
</organism>
<dbReference type="SMART" id="SM00320">
    <property type="entry name" value="WD40"/>
    <property type="match status" value="7"/>
</dbReference>
<dbReference type="Proteomes" id="UP000799302">
    <property type="component" value="Unassembled WGS sequence"/>
</dbReference>
<feature type="region of interest" description="Disordered" evidence="7">
    <location>
        <begin position="495"/>
        <end position="519"/>
    </location>
</feature>
<dbReference type="PROSITE" id="PS50294">
    <property type="entry name" value="WD_REPEATS_REGION"/>
    <property type="match status" value="7"/>
</dbReference>
<proteinExistence type="inferred from homology"/>
<comment type="function">
    <text evidence="5">Involved in mitochondrial fission. Acts as an adapter protein required to form mitochondrial fission complexes. Formation of these complexes is required to promote constriction and fission of the mitochondrial compartment at a late step in mitochondrial division.</text>
</comment>
<dbReference type="Gene3D" id="2.130.10.10">
    <property type="entry name" value="YVTN repeat-like/Quinoprotein amine dehydrogenase"/>
    <property type="match status" value="4"/>
</dbReference>
<dbReference type="InterPro" id="IPR001680">
    <property type="entry name" value="WD40_rpt"/>
</dbReference>
<dbReference type="PANTHER" id="PTHR22847:SF637">
    <property type="entry name" value="WD REPEAT DOMAIN 5B"/>
    <property type="match status" value="1"/>
</dbReference>
<evidence type="ECO:0000256" key="7">
    <source>
        <dbReference type="SAM" id="MobiDB-lite"/>
    </source>
</evidence>
<sequence length="896" mass="99284">MDPLSIVVSSLTIASLCSGLGWELKKFISGTKLVGTAINGLLQEVTAFEKILDQVTDIIDEPKVKSSLRSEGSLTSHWRHLQTSLDDAEGTLKSLQTTIVRVNKHVNLLDSTRKHIRLHAATHEIAVYQQQIRSYKDTIQVSLQTTLLWHQASTSEALQVGLPTLNQVNSTIQELAIDMNYRLASMEEKMKSNTQLGNKERTSKKQSAQFKQLDHLRTCLNSAASVVSSASTVVSNGNDGQRNTLCLSDFGEAFLPRPNTLMIDWIKSHERTSIDDASDHSSNAFMKRDRHGDEQTEVASDGDPADEEESELILALFQQGKAKLHASKSSEAEADLKSCVKWLKKKKRRRNNEDLHFLHIEVLSCLILAFKAQRKWDEAEKLLREKIAFVASSDVLESCAPHLQDTLMLSEILVEKSHLTEALLYARRAYKGFRKQYPRQLDCCLQALRNLIRILQLCGRDNDAGIYHAILCQLSQSETSPIQLYCLKAMEVEARPGDGNDGPEESLEQSAKQPDNRMLTGSRAQVQTIAIHQSSRTRHDSHDGYDDSYINEESFTLFKKGLPNASSKSLACRISSNLLGEKCVIATKPLLKSKKAGWWRSIPAQKQQTLKGHLDSTWSVAFSPNGLFVASGSADRSVKLWDLRLGAERYTLESHENAVRDVKFSPDGLTMASASMDRTIKIWNAQLGVEQQTLNGHNDSVWGLEFSPDGSRLASASTDQTVKLWNLRSGTKSHTLKGHDNVVRDVSFSRDGTILASGSGDKTIKLWDTLRGDLQQTLEGHCDYVYGVAFSASGLLASGSADGTIKLWDSRLKYAQQTLNGHTDSIRGIAFSANGYLVASASADTTVKVWDLRRGETPRQTFSGHSKIVRSVAFSPDGFVLASASGDKTIKLWAVR</sequence>
<dbReference type="InterPro" id="IPR015943">
    <property type="entry name" value="WD40/YVTN_repeat-like_dom_sf"/>
</dbReference>
<dbReference type="AlphaFoldDB" id="A0A6A6UNZ5"/>
<dbReference type="InterPro" id="IPR011990">
    <property type="entry name" value="TPR-like_helical_dom_sf"/>
</dbReference>
<feature type="repeat" description="WD" evidence="6">
    <location>
        <begin position="819"/>
        <end position="860"/>
    </location>
</feature>
<dbReference type="InterPro" id="IPR019775">
    <property type="entry name" value="WD40_repeat_CS"/>
</dbReference>
<evidence type="ECO:0000256" key="5">
    <source>
        <dbReference type="ARBA" id="ARBA00043913"/>
    </source>
</evidence>
<feature type="repeat" description="WD" evidence="6">
    <location>
        <begin position="862"/>
        <end position="896"/>
    </location>
</feature>
<evidence type="ECO:0000313" key="9">
    <source>
        <dbReference type="EMBL" id="KAF2673191.1"/>
    </source>
</evidence>
<keyword evidence="2" id="KW-0677">Repeat</keyword>
<evidence type="ECO:0000256" key="3">
    <source>
        <dbReference type="ARBA" id="ARBA00038415"/>
    </source>
</evidence>
<dbReference type="PROSITE" id="PS50082">
    <property type="entry name" value="WD_REPEATS_2"/>
    <property type="match status" value="7"/>
</dbReference>
<gene>
    <name evidence="9" type="ORF">BT63DRAFT_396923</name>
</gene>
<dbReference type="GO" id="GO:0005634">
    <property type="term" value="C:nucleus"/>
    <property type="evidence" value="ECO:0007669"/>
    <property type="project" value="TreeGrafter"/>
</dbReference>
<dbReference type="CDD" id="cd00200">
    <property type="entry name" value="WD40"/>
    <property type="match status" value="1"/>
</dbReference>
<name>A0A6A6UNZ5_9PEZI</name>
<dbReference type="PRINTS" id="PR00320">
    <property type="entry name" value="GPROTEINBRPT"/>
</dbReference>